<protein>
    <recommendedName>
        <fullName evidence="6">Extracellular membrane protein CFEM domain-containing protein</fullName>
    </recommendedName>
</protein>
<feature type="region of interest" description="Disordered" evidence="1">
    <location>
        <begin position="281"/>
        <end position="312"/>
    </location>
</feature>
<feature type="transmembrane region" description="Helical" evidence="2">
    <location>
        <begin position="252"/>
        <end position="275"/>
    </location>
</feature>
<evidence type="ECO:0008006" key="6">
    <source>
        <dbReference type="Google" id="ProtNLM"/>
    </source>
</evidence>
<gene>
    <name evidence="4" type="ORF">K458DRAFT_410170</name>
</gene>
<keyword evidence="5" id="KW-1185">Reference proteome</keyword>
<feature type="chain" id="PRO_5026019593" description="Extracellular membrane protein CFEM domain-containing protein" evidence="3">
    <location>
        <begin position="24"/>
        <end position="312"/>
    </location>
</feature>
<accession>A0A6G1IG22</accession>
<keyword evidence="2" id="KW-0472">Membrane</keyword>
<feature type="compositionally biased region" description="Basic and acidic residues" evidence="1">
    <location>
        <begin position="293"/>
        <end position="312"/>
    </location>
</feature>
<feature type="region of interest" description="Disordered" evidence="1">
    <location>
        <begin position="171"/>
        <end position="194"/>
    </location>
</feature>
<proteinExistence type="predicted"/>
<evidence type="ECO:0000256" key="2">
    <source>
        <dbReference type="SAM" id="Phobius"/>
    </source>
</evidence>
<dbReference type="Proteomes" id="UP000799291">
    <property type="component" value="Unassembled WGS sequence"/>
</dbReference>
<keyword evidence="2" id="KW-1133">Transmembrane helix</keyword>
<sequence>MSTCFSVFFTLFILLHAVNTSRACEEGKYPQTLPGSTFRNEHELFFKSLELMITKDKCLHNDDGSDRYDETCGDNLRSQCNLGIDAYFSHFSQCLLEICPDDEDRYNSHVHKWRIRRYLTRGSPPSEKTKTSTIELKLSTVSTTRQGSSTTSISGSINQVSTEFFTAPLPSPSTFTVEPPASTGVLPSPASDGAPFLSTRQTNVAIVDPLGFPTSSSPSPNDSKFEEISTAAAAVVASTDPNDKLVLSKVQIAGTAIGGAAGIALTVGVALFLFCRRRRSSRDSFSYAPAQTREQRQDHRSEGGAEKAELRG</sequence>
<dbReference type="EMBL" id="MU005629">
    <property type="protein sequence ID" value="KAF2676849.1"/>
    <property type="molecule type" value="Genomic_DNA"/>
</dbReference>
<reference evidence="4" key="1">
    <citation type="journal article" date="2020" name="Stud. Mycol.">
        <title>101 Dothideomycetes genomes: a test case for predicting lifestyles and emergence of pathogens.</title>
        <authorList>
            <person name="Haridas S."/>
            <person name="Albert R."/>
            <person name="Binder M."/>
            <person name="Bloem J."/>
            <person name="Labutti K."/>
            <person name="Salamov A."/>
            <person name="Andreopoulos B."/>
            <person name="Baker S."/>
            <person name="Barry K."/>
            <person name="Bills G."/>
            <person name="Bluhm B."/>
            <person name="Cannon C."/>
            <person name="Castanera R."/>
            <person name="Culley D."/>
            <person name="Daum C."/>
            <person name="Ezra D."/>
            <person name="Gonzalez J."/>
            <person name="Henrissat B."/>
            <person name="Kuo A."/>
            <person name="Liang C."/>
            <person name="Lipzen A."/>
            <person name="Lutzoni F."/>
            <person name="Magnuson J."/>
            <person name="Mondo S."/>
            <person name="Nolan M."/>
            <person name="Ohm R."/>
            <person name="Pangilinan J."/>
            <person name="Park H.-J."/>
            <person name="Ramirez L."/>
            <person name="Alfaro M."/>
            <person name="Sun H."/>
            <person name="Tritt A."/>
            <person name="Yoshinaga Y."/>
            <person name="Zwiers L.-H."/>
            <person name="Turgeon B."/>
            <person name="Goodwin S."/>
            <person name="Spatafora J."/>
            <person name="Crous P."/>
            <person name="Grigoriev I."/>
        </authorList>
    </citation>
    <scope>NUCLEOTIDE SEQUENCE</scope>
    <source>
        <strain evidence="4">CBS 122367</strain>
    </source>
</reference>
<feature type="signal peptide" evidence="3">
    <location>
        <begin position="1"/>
        <end position="23"/>
    </location>
</feature>
<dbReference type="AlphaFoldDB" id="A0A6G1IG22"/>
<evidence type="ECO:0000313" key="4">
    <source>
        <dbReference type="EMBL" id="KAF2676849.1"/>
    </source>
</evidence>
<evidence type="ECO:0000256" key="3">
    <source>
        <dbReference type="SAM" id="SignalP"/>
    </source>
</evidence>
<evidence type="ECO:0000313" key="5">
    <source>
        <dbReference type="Proteomes" id="UP000799291"/>
    </source>
</evidence>
<keyword evidence="2" id="KW-0812">Transmembrane</keyword>
<keyword evidence="3" id="KW-0732">Signal</keyword>
<organism evidence="4 5">
    <name type="scientific">Lentithecium fluviatile CBS 122367</name>
    <dbReference type="NCBI Taxonomy" id="1168545"/>
    <lineage>
        <taxon>Eukaryota</taxon>
        <taxon>Fungi</taxon>
        <taxon>Dikarya</taxon>
        <taxon>Ascomycota</taxon>
        <taxon>Pezizomycotina</taxon>
        <taxon>Dothideomycetes</taxon>
        <taxon>Pleosporomycetidae</taxon>
        <taxon>Pleosporales</taxon>
        <taxon>Massarineae</taxon>
        <taxon>Lentitheciaceae</taxon>
        <taxon>Lentithecium</taxon>
    </lineage>
</organism>
<name>A0A6G1IG22_9PLEO</name>
<evidence type="ECO:0000256" key="1">
    <source>
        <dbReference type="SAM" id="MobiDB-lite"/>
    </source>
</evidence>